<proteinExistence type="predicted"/>
<reference evidence="2" key="1">
    <citation type="submission" date="2021-01" db="UniProtKB">
        <authorList>
            <consortium name="EnsemblMetazoa"/>
        </authorList>
    </citation>
    <scope>IDENTIFICATION</scope>
</reference>
<dbReference type="AlphaFoldDB" id="A0A7M5UY38"/>
<protein>
    <submittedName>
        <fullName evidence="2">Uncharacterized protein</fullName>
    </submittedName>
</protein>
<feature type="compositionally biased region" description="Acidic residues" evidence="1">
    <location>
        <begin position="210"/>
        <end position="242"/>
    </location>
</feature>
<feature type="compositionally biased region" description="Low complexity" evidence="1">
    <location>
        <begin position="271"/>
        <end position="284"/>
    </location>
</feature>
<feature type="region of interest" description="Disordered" evidence="1">
    <location>
        <begin position="208"/>
        <end position="284"/>
    </location>
</feature>
<sequence>MDCSISTRLEKNRSPKIINTIYHGQPRAELSREVVKATKSVAEKMNYEYKEGIVMPLENFPSGCDPLFVDSFKEAVMEARKRANEGILVIVDYHDDLKDYSGVLNQLNEHWKAYHECKSDFKDQENPYKFLHDGNVLLIDEFGSYGFDWYTVIIFEQMEEGGGEIMHDCNYMLRCTTNLIVVKSDDENLGSDSENGDESDFEDKINSEVSEGDSVGDEGDSVGDEIDSDNSESNFDDDDDLSDSEHKKNDSENSNSDFDGGESYSEHGDSDTGSDGSSNDCNQQ</sequence>
<dbReference type="EnsemblMetazoa" id="CLYHEMT000168.1">
    <property type="protein sequence ID" value="CLYHEMP000168.1"/>
    <property type="gene ID" value="CLYHEMG000168"/>
</dbReference>
<evidence type="ECO:0000313" key="2">
    <source>
        <dbReference type="EnsemblMetazoa" id="CLYHEMP000168.1"/>
    </source>
</evidence>
<evidence type="ECO:0000313" key="3">
    <source>
        <dbReference type="Proteomes" id="UP000594262"/>
    </source>
</evidence>
<evidence type="ECO:0000256" key="1">
    <source>
        <dbReference type="SAM" id="MobiDB-lite"/>
    </source>
</evidence>
<dbReference type="Proteomes" id="UP000594262">
    <property type="component" value="Unplaced"/>
</dbReference>
<name>A0A7M5UY38_9CNID</name>
<keyword evidence="3" id="KW-1185">Reference proteome</keyword>
<organism evidence="2 3">
    <name type="scientific">Clytia hemisphaerica</name>
    <dbReference type="NCBI Taxonomy" id="252671"/>
    <lineage>
        <taxon>Eukaryota</taxon>
        <taxon>Metazoa</taxon>
        <taxon>Cnidaria</taxon>
        <taxon>Hydrozoa</taxon>
        <taxon>Hydroidolina</taxon>
        <taxon>Leptothecata</taxon>
        <taxon>Obeliida</taxon>
        <taxon>Clytiidae</taxon>
        <taxon>Clytia</taxon>
    </lineage>
</organism>
<accession>A0A7M5UY38</accession>